<dbReference type="EMBL" id="FOLB01000015">
    <property type="protein sequence ID" value="SFC93539.1"/>
    <property type="molecule type" value="Genomic_DNA"/>
</dbReference>
<feature type="region of interest" description="Disordered" evidence="1">
    <location>
        <begin position="166"/>
        <end position="185"/>
    </location>
</feature>
<dbReference type="STRING" id="574651.SAMN04487968_11514"/>
<evidence type="ECO:0000259" key="2">
    <source>
        <dbReference type="PROSITE" id="PS51186"/>
    </source>
</evidence>
<name>A0A1I1N7D3_9ACTN</name>
<proteinExistence type="predicted"/>
<reference evidence="3 4" key="1">
    <citation type="submission" date="2016-10" db="EMBL/GenBank/DDBJ databases">
        <authorList>
            <person name="de Groot N.N."/>
        </authorList>
    </citation>
    <scope>NUCLEOTIDE SEQUENCE [LARGE SCALE GENOMIC DNA]</scope>
    <source>
        <strain evidence="3 4">CGMCC 1.7056</strain>
    </source>
</reference>
<dbReference type="PROSITE" id="PS51186">
    <property type="entry name" value="GNAT"/>
    <property type="match status" value="1"/>
</dbReference>
<evidence type="ECO:0000256" key="1">
    <source>
        <dbReference type="SAM" id="MobiDB-lite"/>
    </source>
</evidence>
<protein>
    <recommendedName>
        <fullName evidence="2">N-acetyltransferase domain-containing protein</fullName>
    </recommendedName>
</protein>
<dbReference type="CDD" id="cd04301">
    <property type="entry name" value="NAT_SF"/>
    <property type="match status" value="1"/>
</dbReference>
<dbReference type="Gene3D" id="3.40.630.30">
    <property type="match status" value="1"/>
</dbReference>
<organism evidence="3 4">
    <name type="scientific">Nocardioides terrae</name>
    <dbReference type="NCBI Taxonomy" id="574651"/>
    <lineage>
        <taxon>Bacteria</taxon>
        <taxon>Bacillati</taxon>
        <taxon>Actinomycetota</taxon>
        <taxon>Actinomycetes</taxon>
        <taxon>Propionibacteriales</taxon>
        <taxon>Nocardioidaceae</taxon>
        <taxon>Nocardioides</taxon>
    </lineage>
</organism>
<keyword evidence="4" id="KW-1185">Reference proteome</keyword>
<dbReference type="SUPFAM" id="SSF55729">
    <property type="entry name" value="Acyl-CoA N-acyltransferases (Nat)"/>
    <property type="match status" value="1"/>
</dbReference>
<dbReference type="OrthoDB" id="7992078at2"/>
<evidence type="ECO:0000313" key="4">
    <source>
        <dbReference type="Proteomes" id="UP000198832"/>
    </source>
</evidence>
<dbReference type="InterPro" id="IPR016181">
    <property type="entry name" value="Acyl_CoA_acyltransferase"/>
</dbReference>
<evidence type="ECO:0000313" key="3">
    <source>
        <dbReference type="EMBL" id="SFC93539.1"/>
    </source>
</evidence>
<dbReference type="RefSeq" id="WP_139230141.1">
    <property type="nucleotide sequence ID" value="NZ_FOLB01000015.1"/>
</dbReference>
<sequence>MNGPLRLRRLTARDLPALQELLEADPGYTMRVTGEAPQPNAAADLLVGRPPGLPPDQKVVLGAFGEDGLVAVIDVLRGWPNPVSVHIGLLQVRASGKRQGVGRRAHDLLLARVADWTEVTTLRAAIVGSNAAEAEPFWAALGYQPTGEPTRYQAGATTTDATVWTRSVHSKNPAPSTAQFPRRTR</sequence>
<dbReference type="Proteomes" id="UP000198832">
    <property type="component" value="Unassembled WGS sequence"/>
</dbReference>
<accession>A0A1I1N7D3</accession>
<feature type="domain" description="N-acetyltransferase" evidence="2">
    <location>
        <begin position="5"/>
        <end position="169"/>
    </location>
</feature>
<dbReference type="GO" id="GO:0016747">
    <property type="term" value="F:acyltransferase activity, transferring groups other than amino-acyl groups"/>
    <property type="evidence" value="ECO:0007669"/>
    <property type="project" value="InterPro"/>
</dbReference>
<gene>
    <name evidence="3" type="ORF">SAMN04487968_11514</name>
</gene>
<dbReference type="InterPro" id="IPR000182">
    <property type="entry name" value="GNAT_dom"/>
</dbReference>
<dbReference type="AlphaFoldDB" id="A0A1I1N7D3"/>